<keyword evidence="1" id="KW-0694">RNA-binding</keyword>
<dbReference type="CDD" id="cd00590">
    <property type="entry name" value="RRM_SF"/>
    <property type="match status" value="1"/>
</dbReference>
<dbReference type="InterPro" id="IPR035979">
    <property type="entry name" value="RBD_domain_sf"/>
</dbReference>
<evidence type="ECO:0000256" key="1">
    <source>
        <dbReference type="PROSITE-ProRule" id="PRU00176"/>
    </source>
</evidence>
<dbReference type="AlphaFoldDB" id="A0A6A6M1E9"/>
<dbReference type="Proteomes" id="UP000467840">
    <property type="component" value="Chromosome 9"/>
</dbReference>
<dbReference type="SUPFAM" id="SSF54928">
    <property type="entry name" value="RNA-binding domain, RBD"/>
    <property type="match status" value="1"/>
</dbReference>
<evidence type="ECO:0000313" key="4">
    <source>
        <dbReference type="EMBL" id="KAF2306183.1"/>
    </source>
</evidence>
<organism evidence="4 5">
    <name type="scientific">Hevea brasiliensis</name>
    <name type="common">Para rubber tree</name>
    <name type="synonym">Siphonia brasiliensis</name>
    <dbReference type="NCBI Taxonomy" id="3981"/>
    <lineage>
        <taxon>Eukaryota</taxon>
        <taxon>Viridiplantae</taxon>
        <taxon>Streptophyta</taxon>
        <taxon>Embryophyta</taxon>
        <taxon>Tracheophyta</taxon>
        <taxon>Spermatophyta</taxon>
        <taxon>Magnoliopsida</taxon>
        <taxon>eudicotyledons</taxon>
        <taxon>Gunneridae</taxon>
        <taxon>Pentapetalae</taxon>
        <taxon>rosids</taxon>
        <taxon>fabids</taxon>
        <taxon>Malpighiales</taxon>
        <taxon>Euphorbiaceae</taxon>
        <taxon>Crotonoideae</taxon>
        <taxon>Micrandreae</taxon>
        <taxon>Hevea</taxon>
    </lineage>
</organism>
<feature type="compositionally biased region" description="Basic and acidic residues" evidence="2">
    <location>
        <begin position="167"/>
        <end position="177"/>
    </location>
</feature>
<dbReference type="PROSITE" id="PS50102">
    <property type="entry name" value="RRM"/>
    <property type="match status" value="1"/>
</dbReference>
<dbReference type="EMBL" id="JAAGAX010000008">
    <property type="protein sequence ID" value="KAF2306183.1"/>
    <property type="molecule type" value="Genomic_DNA"/>
</dbReference>
<protein>
    <recommendedName>
        <fullName evidence="3">RRM domain-containing protein</fullName>
    </recommendedName>
</protein>
<feature type="region of interest" description="Disordered" evidence="2">
    <location>
        <begin position="127"/>
        <end position="177"/>
    </location>
</feature>
<dbReference type="Pfam" id="PF00076">
    <property type="entry name" value="RRM_1"/>
    <property type="match status" value="1"/>
</dbReference>
<name>A0A6A6M1E9_HEVBR</name>
<dbReference type="Gene3D" id="3.30.70.330">
    <property type="match status" value="1"/>
</dbReference>
<dbReference type="GO" id="GO:0003723">
    <property type="term" value="F:RNA binding"/>
    <property type="evidence" value="ECO:0007669"/>
    <property type="project" value="UniProtKB-UniRule"/>
</dbReference>
<reference evidence="4 5" key="1">
    <citation type="journal article" date="2020" name="Mol. Plant">
        <title>The Chromosome-Based Rubber Tree Genome Provides New Insights into Spurge Genome Evolution and Rubber Biosynthesis.</title>
        <authorList>
            <person name="Liu J."/>
            <person name="Shi C."/>
            <person name="Shi C.C."/>
            <person name="Li W."/>
            <person name="Zhang Q.J."/>
            <person name="Zhang Y."/>
            <person name="Li K."/>
            <person name="Lu H.F."/>
            <person name="Shi C."/>
            <person name="Zhu S.T."/>
            <person name="Xiao Z.Y."/>
            <person name="Nan H."/>
            <person name="Yue Y."/>
            <person name="Zhu X.G."/>
            <person name="Wu Y."/>
            <person name="Hong X.N."/>
            <person name="Fan G.Y."/>
            <person name="Tong Y."/>
            <person name="Zhang D."/>
            <person name="Mao C.L."/>
            <person name="Liu Y.L."/>
            <person name="Hao S.J."/>
            <person name="Liu W.Q."/>
            <person name="Lv M.Q."/>
            <person name="Zhang H.B."/>
            <person name="Liu Y."/>
            <person name="Hu-Tang G.R."/>
            <person name="Wang J.P."/>
            <person name="Wang J.H."/>
            <person name="Sun Y.H."/>
            <person name="Ni S.B."/>
            <person name="Chen W.B."/>
            <person name="Zhang X.C."/>
            <person name="Jiao Y.N."/>
            <person name="Eichler E.E."/>
            <person name="Li G.H."/>
            <person name="Liu X."/>
            <person name="Gao L.Z."/>
        </authorList>
    </citation>
    <scope>NUCLEOTIDE SEQUENCE [LARGE SCALE GENOMIC DNA]</scope>
    <source>
        <strain evidence="5">cv. GT1</strain>
        <tissue evidence="4">Leaf</tissue>
    </source>
</reference>
<keyword evidence="5" id="KW-1185">Reference proteome</keyword>
<feature type="region of interest" description="Disordered" evidence="2">
    <location>
        <begin position="1"/>
        <end position="36"/>
    </location>
</feature>
<feature type="domain" description="RRM" evidence="3">
    <location>
        <begin position="41"/>
        <end position="118"/>
    </location>
</feature>
<evidence type="ECO:0000259" key="3">
    <source>
        <dbReference type="PROSITE" id="PS50102"/>
    </source>
</evidence>
<dbReference type="InterPro" id="IPR012677">
    <property type="entry name" value="Nucleotide-bd_a/b_plait_sf"/>
</dbReference>
<dbReference type="InterPro" id="IPR000504">
    <property type="entry name" value="RRM_dom"/>
</dbReference>
<feature type="compositionally biased region" description="Polar residues" evidence="2">
    <location>
        <begin position="127"/>
        <end position="138"/>
    </location>
</feature>
<accession>A0A6A6M1E9</accession>
<gene>
    <name evidence="4" type="ORF">GH714_015049</name>
</gene>
<sequence length="270" mass="30880">MTPQILSTAKPFPAHQHPGPSWHNHPTTHFPPPTNKKRNLPSIYLENFPSNWRAKDLRNAFSKLGVIKDVYIPNRLNRGGQRFGFIRVLSSSWMKELLSILSTLWIGYYKLRAYQAKHSQYHSLVPSPANQNVTQPNTAVPIIPNVNNHKKPSNTNTNRHNKPLQDPYRDQKQNPENDKNRVLGVFDICMGQPQWDNSQNSYLYGGRYQIPIEVETTNLSSLSRSAIATLRNVHSLNNLQIYLESEGVFSIEVFPFGGDIVLLTLRTMKL</sequence>
<comment type="caution">
    <text evidence="4">The sequence shown here is derived from an EMBL/GenBank/DDBJ whole genome shotgun (WGS) entry which is preliminary data.</text>
</comment>
<proteinExistence type="predicted"/>
<evidence type="ECO:0000256" key="2">
    <source>
        <dbReference type="SAM" id="MobiDB-lite"/>
    </source>
</evidence>
<dbReference type="SMART" id="SM00360">
    <property type="entry name" value="RRM"/>
    <property type="match status" value="1"/>
</dbReference>
<evidence type="ECO:0000313" key="5">
    <source>
        <dbReference type="Proteomes" id="UP000467840"/>
    </source>
</evidence>